<comment type="caution">
    <text evidence="2">The sequence shown here is derived from an EMBL/GenBank/DDBJ whole genome shotgun (WGS) entry which is preliminary data.</text>
</comment>
<dbReference type="Proteomes" id="UP000823963">
    <property type="component" value="Unassembled WGS sequence"/>
</dbReference>
<evidence type="ECO:0000313" key="3">
    <source>
        <dbReference type="Proteomes" id="UP000823963"/>
    </source>
</evidence>
<feature type="transmembrane region" description="Helical" evidence="1">
    <location>
        <begin position="7"/>
        <end position="26"/>
    </location>
</feature>
<gene>
    <name evidence="2" type="ORF">H9861_02665</name>
</gene>
<dbReference type="EMBL" id="DXFP01000021">
    <property type="protein sequence ID" value="HIX01637.1"/>
    <property type="molecule type" value="Genomic_DNA"/>
</dbReference>
<organism evidence="2 3">
    <name type="scientific">Candidatus Ligilactobacillus excrementigallinarum</name>
    <dbReference type="NCBI Taxonomy" id="2838641"/>
    <lineage>
        <taxon>Bacteria</taxon>
        <taxon>Bacillati</taxon>
        <taxon>Bacillota</taxon>
        <taxon>Bacilli</taxon>
        <taxon>Lactobacillales</taxon>
        <taxon>Lactobacillaceae</taxon>
        <taxon>Ligilactobacillus</taxon>
    </lineage>
</organism>
<reference evidence="2" key="2">
    <citation type="submission" date="2021-04" db="EMBL/GenBank/DDBJ databases">
        <authorList>
            <person name="Gilroy R."/>
        </authorList>
    </citation>
    <scope>NUCLEOTIDE SEQUENCE</scope>
    <source>
        <strain evidence="2">6627</strain>
    </source>
</reference>
<keyword evidence="1" id="KW-1133">Transmembrane helix</keyword>
<reference evidence="2" key="1">
    <citation type="journal article" date="2021" name="PeerJ">
        <title>Extensive microbial diversity within the chicken gut microbiome revealed by metagenomics and culture.</title>
        <authorList>
            <person name="Gilroy R."/>
            <person name="Ravi A."/>
            <person name="Getino M."/>
            <person name="Pursley I."/>
            <person name="Horton D.L."/>
            <person name="Alikhan N.F."/>
            <person name="Baker D."/>
            <person name="Gharbi K."/>
            <person name="Hall N."/>
            <person name="Watson M."/>
            <person name="Adriaenssens E.M."/>
            <person name="Foster-Nyarko E."/>
            <person name="Jarju S."/>
            <person name="Secka A."/>
            <person name="Antonio M."/>
            <person name="Oren A."/>
            <person name="Chaudhuri R.R."/>
            <person name="La Ragione R."/>
            <person name="Hildebrand F."/>
            <person name="Pallen M.J."/>
        </authorList>
    </citation>
    <scope>NUCLEOTIDE SEQUENCE</scope>
    <source>
        <strain evidence="2">6627</strain>
    </source>
</reference>
<name>A0A9D1UWI6_9LACO</name>
<dbReference type="AlphaFoldDB" id="A0A9D1UWI6"/>
<feature type="transmembrane region" description="Helical" evidence="1">
    <location>
        <begin position="107"/>
        <end position="139"/>
    </location>
</feature>
<evidence type="ECO:0000313" key="2">
    <source>
        <dbReference type="EMBL" id="HIX01637.1"/>
    </source>
</evidence>
<sequence>MVNGIISILRIAAFINLIGWMLYMGVVMNAQSSAVKLELKCAHCGNEFEITKKELEDASYKLIDNQVAYQIQCPNCHETDWQMTVRNFSGNTTVKTMNANRKMWQHALWIAILPAIFAVIFPAGLMVYVPGLVISLIVIKIRNK</sequence>
<keyword evidence="1" id="KW-0812">Transmembrane</keyword>
<accession>A0A9D1UWI6</accession>
<protein>
    <submittedName>
        <fullName evidence="2">Uncharacterized protein</fullName>
    </submittedName>
</protein>
<proteinExistence type="predicted"/>
<keyword evidence="1" id="KW-0472">Membrane</keyword>
<evidence type="ECO:0000256" key="1">
    <source>
        <dbReference type="SAM" id="Phobius"/>
    </source>
</evidence>